<comment type="caution">
    <text evidence="1">The sequence shown here is derived from an EMBL/GenBank/DDBJ whole genome shotgun (WGS) entry which is preliminary data.</text>
</comment>
<keyword evidence="2" id="KW-1185">Reference proteome</keyword>
<accession>A0ABS4UWA4</accession>
<dbReference type="Proteomes" id="UP000755585">
    <property type="component" value="Unassembled WGS sequence"/>
</dbReference>
<proteinExistence type="predicted"/>
<organism evidence="1 2">
    <name type="scientific">Kribbella aluminosa</name>
    <dbReference type="NCBI Taxonomy" id="416017"/>
    <lineage>
        <taxon>Bacteria</taxon>
        <taxon>Bacillati</taxon>
        <taxon>Actinomycetota</taxon>
        <taxon>Actinomycetes</taxon>
        <taxon>Propionibacteriales</taxon>
        <taxon>Kribbellaceae</taxon>
        <taxon>Kribbella</taxon>
    </lineage>
</organism>
<sequence>MHIDRRLAGAIAGIVTAAGIAIPAAALTSGSTPSPTPAARKSVSSSQLTTLAKSAGMAESRLTDGLIAAKRAGGNNAAGIAAFAASTGVPRATAERIVYAVFGARSNNSLAGPVAVSALANRLGVPVAAAQRALDRLDALSHETGSIDPKSTAFAGIAKDAGVRPAQLAAALDTVKRSLPAK</sequence>
<protein>
    <submittedName>
        <fullName evidence="1">Uncharacterized protein</fullName>
    </submittedName>
</protein>
<reference evidence="1 2" key="1">
    <citation type="submission" date="2021-03" db="EMBL/GenBank/DDBJ databases">
        <title>Sequencing the genomes of 1000 actinobacteria strains.</title>
        <authorList>
            <person name="Klenk H.-P."/>
        </authorList>
    </citation>
    <scope>NUCLEOTIDE SEQUENCE [LARGE SCALE GENOMIC DNA]</scope>
    <source>
        <strain evidence="1 2">DSM 18824</strain>
    </source>
</reference>
<name>A0ABS4UWA4_9ACTN</name>
<evidence type="ECO:0000313" key="1">
    <source>
        <dbReference type="EMBL" id="MBP2355898.1"/>
    </source>
</evidence>
<gene>
    <name evidence="1" type="ORF">JOF29_007008</name>
</gene>
<dbReference type="EMBL" id="JAGINT010000002">
    <property type="protein sequence ID" value="MBP2355898.1"/>
    <property type="molecule type" value="Genomic_DNA"/>
</dbReference>
<evidence type="ECO:0000313" key="2">
    <source>
        <dbReference type="Proteomes" id="UP000755585"/>
    </source>
</evidence>
<dbReference type="RefSeq" id="WP_209698503.1">
    <property type="nucleotide sequence ID" value="NZ_BAAAVU010000005.1"/>
</dbReference>